<evidence type="ECO:0000256" key="1">
    <source>
        <dbReference type="ARBA" id="ARBA00008903"/>
    </source>
</evidence>
<dbReference type="AlphaFoldDB" id="A0A840BY17"/>
<sequence length="311" mass="32015">MQMFDAAAVRAALPWPGLIAALEEMFARGADVPQRQSLTIANPKGDDGTLLLMPAWIGGDSIGVKAVTFFPGNTALGLATINAAYLLFDGADGRLKGVYEGDELTVRRTAAASAVAAKRLARADAQHLLVVGTGQLSANMAAAHASVRAFTRIEIYGRSPDKAAQVVAALAEEGLTAQVCEELAASAAAADVISCCTSATEPVVGGAWLKPGAHLDLVGAFKGDMREADDEAVRRASLFVDLRPGAILAGDLAQPLAAGIIAESDIRADLKELVTGAHPGRTGEDEITLFKSVGYALEDLAAARLIAGQAG</sequence>
<dbReference type="PANTHER" id="PTHR13812:SF19">
    <property type="entry name" value="KETIMINE REDUCTASE MU-CRYSTALLIN"/>
    <property type="match status" value="1"/>
</dbReference>
<dbReference type="EC" id="4.3.1.12" evidence="2"/>
<dbReference type="InterPro" id="IPR023401">
    <property type="entry name" value="ODC_N"/>
</dbReference>
<dbReference type="InterPro" id="IPR003462">
    <property type="entry name" value="ODC_Mu_crystall"/>
</dbReference>
<dbReference type="EMBL" id="JACIEN010000001">
    <property type="protein sequence ID" value="MBB4015177.1"/>
    <property type="molecule type" value="Genomic_DNA"/>
</dbReference>
<dbReference type="GO" id="GO:0019752">
    <property type="term" value="P:carboxylic acid metabolic process"/>
    <property type="evidence" value="ECO:0007669"/>
    <property type="project" value="UniProtKB-ARBA"/>
</dbReference>
<dbReference type="PANTHER" id="PTHR13812">
    <property type="entry name" value="KETIMINE REDUCTASE MU-CRYSTALLIN"/>
    <property type="match status" value="1"/>
</dbReference>
<evidence type="ECO:0000313" key="3">
    <source>
        <dbReference type="Proteomes" id="UP000577362"/>
    </source>
</evidence>
<dbReference type="GO" id="GO:0016491">
    <property type="term" value="F:oxidoreductase activity"/>
    <property type="evidence" value="ECO:0007669"/>
    <property type="project" value="UniProtKB-ARBA"/>
</dbReference>
<dbReference type="NCBIfam" id="NF004793">
    <property type="entry name" value="PRK06141.1"/>
    <property type="match status" value="1"/>
</dbReference>
<name>A0A840BY17_9HYPH</name>
<dbReference type="FunFam" id="3.40.50.720:FF:000311">
    <property type="entry name" value="Ornithine cyclodeaminase"/>
    <property type="match status" value="1"/>
</dbReference>
<dbReference type="InterPro" id="IPR036291">
    <property type="entry name" value="NAD(P)-bd_dom_sf"/>
</dbReference>
<evidence type="ECO:0000313" key="2">
    <source>
        <dbReference type="EMBL" id="MBB4015177.1"/>
    </source>
</evidence>
<dbReference type="Pfam" id="PF02423">
    <property type="entry name" value="OCD_Mu_crystall"/>
    <property type="match status" value="1"/>
</dbReference>
<dbReference type="SUPFAM" id="SSF51735">
    <property type="entry name" value="NAD(P)-binding Rossmann-fold domains"/>
    <property type="match status" value="1"/>
</dbReference>
<dbReference type="Proteomes" id="UP000577362">
    <property type="component" value="Unassembled WGS sequence"/>
</dbReference>
<accession>A0A840BY17</accession>
<dbReference type="PIRSF" id="PIRSF001439">
    <property type="entry name" value="CryM"/>
    <property type="match status" value="1"/>
</dbReference>
<keyword evidence="3" id="KW-1185">Reference proteome</keyword>
<comment type="similarity">
    <text evidence="1">Belongs to the ornithine cyclodeaminase/mu-crystallin family.</text>
</comment>
<protein>
    <submittedName>
        <fullName evidence="2">Ornithine cyclodeaminase</fullName>
        <ecNumber evidence="2">4.3.1.12</ecNumber>
    </submittedName>
</protein>
<reference evidence="2 3" key="1">
    <citation type="submission" date="2020-08" db="EMBL/GenBank/DDBJ databases">
        <title>Genomic Encyclopedia of Type Strains, Phase IV (KMG-IV): sequencing the most valuable type-strain genomes for metagenomic binning, comparative biology and taxonomic classification.</title>
        <authorList>
            <person name="Goeker M."/>
        </authorList>
    </citation>
    <scope>NUCLEOTIDE SEQUENCE [LARGE SCALE GENOMIC DNA]</scope>
    <source>
        <strain evidence="2 3">DSM 103737</strain>
    </source>
</reference>
<dbReference type="RefSeq" id="WP_183315448.1">
    <property type="nucleotide sequence ID" value="NZ_JACIEN010000001.1"/>
</dbReference>
<dbReference type="Gene3D" id="3.40.50.720">
    <property type="entry name" value="NAD(P)-binding Rossmann-like Domain"/>
    <property type="match status" value="1"/>
</dbReference>
<dbReference type="GO" id="GO:0008473">
    <property type="term" value="F:ornithine cyclodeaminase activity"/>
    <property type="evidence" value="ECO:0007669"/>
    <property type="project" value="UniProtKB-EC"/>
</dbReference>
<dbReference type="GO" id="GO:0005737">
    <property type="term" value="C:cytoplasm"/>
    <property type="evidence" value="ECO:0007669"/>
    <property type="project" value="TreeGrafter"/>
</dbReference>
<gene>
    <name evidence="2" type="ORF">GGR16_000183</name>
</gene>
<keyword evidence="2" id="KW-0456">Lyase</keyword>
<comment type="caution">
    <text evidence="2">The sequence shown here is derived from an EMBL/GenBank/DDBJ whole genome shotgun (WGS) entry which is preliminary data.</text>
</comment>
<proteinExistence type="inferred from homology"/>
<dbReference type="Gene3D" id="3.30.1780.10">
    <property type="entry name" value="ornithine cyclodeaminase, domain 1"/>
    <property type="match status" value="1"/>
</dbReference>
<organism evidence="2 3">
    <name type="scientific">Chelatococcus caeni</name>
    <dbReference type="NCBI Taxonomy" id="1348468"/>
    <lineage>
        <taxon>Bacteria</taxon>
        <taxon>Pseudomonadati</taxon>
        <taxon>Pseudomonadota</taxon>
        <taxon>Alphaproteobacteria</taxon>
        <taxon>Hyphomicrobiales</taxon>
        <taxon>Chelatococcaceae</taxon>
        <taxon>Chelatococcus</taxon>
    </lineage>
</organism>